<dbReference type="EMBL" id="JAIWYP010000007">
    <property type="protein sequence ID" value="KAH3800738.1"/>
    <property type="molecule type" value="Genomic_DNA"/>
</dbReference>
<name>A0A9D4FKW5_DREPO</name>
<reference evidence="1" key="1">
    <citation type="journal article" date="2019" name="bioRxiv">
        <title>The Genome of the Zebra Mussel, Dreissena polymorpha: A Resource for Invasive Species Research.</title>
        <authorList>
            <person name="McCartney M.A."/>
            <person name="Auch B."/>
            <person name="Kono T."/>
            <person name="Mallez S."/>
            <person name="Zhang Y."/>
            <person name="Obille A."/>
            <person name="Becker A."/>
            <person name="Abrahante J.E."/>
            <person name="Garbe J."/>
            <person name="Badalamenti J.P."/>
            <person name="Herman A."/>
            <person name="Mangelson H."/>
            <person name="Liachko I."/>
            <person name="Sullivan S."/>
            <person name="Sone E.D."/>
            <person name="Koren S."/>
            <person name="Silverstein K.A.T."/>
            <person name="Beckman K.B."/>
            <person name="Gohl D.M."/>
        </authorList>
    </citation>
    <scope>NUCLEOTIDE SEQUENCE</scope>
    <source>
        <strain evidence="1">Duluth1</strain>
        <tissue evidence="1">Whole animal</tissue>
    </source>
</reference>
<evidence type="ECO:0000313" key="2">
    <source>
        <dbReference type="Proteomes" id="UP000828390"/>
    </source>
</evidence>
<proteinExistence type="predicted"/>
<gene>
    <name evidence="1" type="ORF">DPMN_154379</name>
</gene>
<organism evidence="1 2">
    <name type="scientific">Dreissena polymorpha</name>
    <name type="common">Zebra mussel</name>
    <name type="synonym">Mytilus polymorpha</name>
    <dbReference type="NCBI Taxonomy" id="45954"/>
    <lineage>
        <taxon>Eukaryota</taxon>
        <taxon>Metazoa</taxon>
        <taxon>Spiralia</taxon>
        <taxon>Lophotrochozoa</taxon>
        <taxon>Mollusca</taxon>
        <taxon>Bivalvia</taxon>
        <taxon>Autobranchia</taxon>
        <taxon>Heteroconchia</taxon>
        <taxon>Euheterodonta</taxon>
        <taxon>Imparidentia</taxon>
        <taxon>Neoheterodontei</taxon>
        <taxon>Myida</taxon>
        <taxon>Dreissenoidea</taxon>
        <taxon>Dreissenidae</taxon>
        <taxon>Dreissena</taxon>
    </lineage>
</organism>
<sequence length="54" mass="5504">MMSLSNCTCPSSRTVCNSVDGLTDSLNLAWSSLGLLTLSNCSCPPSGAFCTSVA</sequence>
<dbReference type="AlphaFoldDB" id="A0A9D4FKW5"/>
<reference evidence="1" key="2">
    <citation type="submission" date="2020-11" db="EMBL/GenBank/DDBJ databases">
        <authorList>
            <person name="McCartney M.A."/>
            <person name="Auch B."/>
            <person name="Kono T."/>
            <person name="Mallez S."/>
            <person name="Becker A."/>
            <person name="Gohl D.M."/>
            <person name="Silverstein K.A.T."/>
            <person name="Koren S."/>
            <person name="Bechman K.B."/>
            <person name="Herman A."/>
            <person name="Abrahante J.E."/>
            <person name="Garbe J."/>
        </authorList>
    </citation>
    <scope>NUCLEOTIDE SEQUENCE</scope>
    <source>
        <strain evidence="1">Duluth1</strain>
        <tissue evidence="1">Whole animal</tissue>
    </source>
</reference>
<accession>A0A9D4FKW5</accession>
<evidence type="ECO:0000313" key="1">
    <source>
        <dbReference type="EMBL" id="KAH3800738.1"/>
    </source>
</evidence>
<keyword evidence="2" id="KW-1185">Reference proteome</keyword>
<dbReference type="Proteomes" id="UP000828390">
    <property type="component" value="Unassembled WGS sequence"/>
</dbReference>
<protein>
    <submittedName>
        <fullName evidence="1">Uncharacterized protein</fullName>
    </submittedName>
</protein>
<comment type="caution">
    <text evidence="1">The sequence shown here is derived from an EMBL/GenBank/DDBJ whole genome shotgun (WGS) entry which is preliminary data.</text>
</comment>